<dbReference type="AlphaFoldDB" id="X0XSU5"/>
<evidence type="ECO:0000313" key="1">
    <source>
        <dbReference type="EMBL" id="GAG46279.1"/>
    </source>
</evidence>
<reference evidence="1" key="1">
    <citation type="journal article" date="2014" name="Front. Microbiol.">
        <title>High frequency of phylogenetically diverse reductive dehalogenase-homologous genes in deep subseafloor sedimentary metagenomes.</title>
        <authorList>
            <person name="Kawai M."/>
            <person name="Futagami T."/>
            <person name="Toyoda A."/>
            <person name="Takaki Y."/>
            <person name="Nishi S."/>
            <person name="Hori S."/>
            <person name="Arai W."/>
            <person name="Tsubouchi T."/>
            <person name="Morono Y."/>
            <person name="Uchiyama I."/>
            <person name="Ito T."/>
            <person name="Fujiyama A."/>
            <person name="Inagaki F."/>
            <person name="Takami H."/>
        </authorList>
    </citation>
    <scope>NUCLEOTIDE SEQUENCE</scope>
    <source>
        <strain evidence="1">Expedition CK06-06</strain>
    </source>
</reference>
<sequence length="235" mass="26781">GYATFKYANDQPLSGGSDHVVLGHPDVGIGTPMFIQWPDRYYHTGEDTIEKVSADILHLVGSLTATYCYYLANAELPDILWVAREVDVKGKGRITNLSKDLLNNFLIKLESIGDTPGKKKENNKPMALTKEQLVYQFLKKIESQILFRRDREHQALDSVMLLTKNKEEKEVLMNLLDEMKEGITTHSLAEINDTKVAIKRITESMNIEKESVPKRKKDKYDIFAKKMIPIKLIKG</sequence>
<proteinExistence type="predicted"/>
<feature type="non-terminal residue" evidence="1">
    <location>
        <position position="235"/>
    </location>
</feature>
<protein>
    <recommendedName>
        <fullName evidence="2">Peptidase M28 domain-containing protein</fullName>
    </recommendedName>
</protein>
<comment type="caution">
    <text evidence="1">The sequence shown here is derived from an EMBL/GenBank/DDBJ whole genome shotgun (WGS) entry which is preliminary data.</text>
</comment>
<accession>X0XSU5</accession>
<dbReference type="Gene3D" id="3.40.630.10">
    <property type="entry name" value="Zn peptidases"/>
    <property type="match status" value="1"/>
</dbReference>
<name>X0XSU5_9ZZZZ</name>
<dbReference type="SUPFAM" id="SSF53187">
    <property type="entry name" value="Zn-dependent exopeptidases"/>
    <property type="match status" value="1"/>
</dbReference>
<gene>
    <name evidence="1" type="ORF">S01H1_76737</name>
</gene>
<dbReference type="EMBL" id="BARS01051530">
    <property type="protein sequence ID" value="GAG46279.1"/>
    <property type="molecule type" value="Genomic_DNA"/>
</dbReference>
<feature type="non-terminal residue" evidence="1">
    <location>
        <position position="1"/>
    </location>
</feature>
<evidence type="ECO:0008006" key="2">
    <source>
        <dbReference type="Google" id="ProtNLM"/>
    </source>
</evidence>
<organism evidence="1">
    <name type="scientific">marine sediment metagenome</name>
    <dbReference type="NCBI Taxonomy" id="412755"/>
    <lineage>
        <taxon>unclassified sequences</taxon>
        <taxon>metagenomes</taxon>
        <taxon>ecological metagenomes</taxon>
    </lineage>
</organism>